<organism evidence="5 6">
    <name type="scientific">Blattamonas nauphoetae</name>
    <dbReference type="NCBI Taxonomy" id="2049346"/>
    <lineage>
        <taxon>Eukaryota</taxon>
        <taxon>Metamonada</taxon>
        <taxon>Preaxostyla</taxon>
        <taxon>Oxymonadida</taxon>
        <taxon>Blattamonas</taxon>
    </lineage>
</organism>
<dbReference type="PANTHER" id="PTHR10965">
    <property type="entry name" value="60S RIBOSOMAL PROTEIN L38"/>
    <property type="match status" value="1"/>
</dbReference>
<proteinExistence type="inferred from homology"/>
<comment type="caution">
    <text evidence="5">The sequence shown here is derived from an EMBL/GenBank/DDBJ whole genome shotgun (WGS) entry which is preliminary data.</text>
</comment>
<evidence type="ECO:0000256" key="3">
    <source>
        <dbReference type="ARBA" id="ARBA00023274"/>
    </source>
</evidence>
<dbReference type="InterPro" id="IPR002675">
    <property type="entry name" value="Ribosomal_eL38"/>
</dbReference>
<dbReference type="EMBL" id="JARBJD010000041">
    <property type="protein sequence ID" value="KAK2958039.1"/>
    <property type="molecule type" value="Genomic_DNA"/>
</dbReference>
<keyword evidence="6" id="KW-1185">Reference proteome</keyword>
<evidence type="ECO:0000313" key="5">
    <source>
        <dbReference type="EMBL" id="KAK2958039.1"/>
    </source>
</evidence>
<keyword evidence="3 4" id="KW-0687">Ribonucleoprotein</keyword>
<dbReference type="Gene3D" id="3.30.720.90">
    <property type="match status" value="1"/>
</dbReference>
<reference evidence="5 6" key="1">
    <citation type="journal article" date="2022" name="bioRxiv">
        <title>Genomics of Preaxostyla Flagellates Illuminates Evolutionary Transitions and the Path Towards Mitochondrial Loss.</title>
        <authorList>
            <person name="Novak L.V.F."/>
            <person name="Treitli S.C."/>
            <person name="Pyrih J."/>
            <person name="Halakuc P."/>
            <person name="Pipaliya S.V."/>
            <person name="Vacek V."/>
            <person name="Brzon O."/>
            <person name="Soukal P."/>
            <person name="Eme L."/>
            <person name="Dacks J.B."/>
            <person name="Karnkowska A."/>
            <person name="Elias M."/>
            <person name="Hampl V."/>
        </authorList>
    </citation>
    <scope>NUCLEOTIDE SEQUENCE [LARGE SCALE GENOMIC DNA]</scope>
    <source>
        <strain evidence="5">NAU3</strain>
        <tissue evidence="5">Gut</tissue>
    </source>
</reference>
<dbReference type="Proteomes" id="UP001281761">
    <property type="component" value="Unassembled WGS sequence"/>
</dbReference>
<protein>
    <submittedName>
        <fullName evidence="5">Large subunit ribosomal protein L38e</fullName>
    </submittedName>
</protein>
<accession>A0ABQ9Y2V4</accession>
<gene>
    <name evidence="5" type="ORF">BLNAU_6965</name>
</gene>
<sequence length="79" mass="9003">MPKAISDIKEFVKLASESQTKVCRVKRNGSVFKFKLRGPNTLHTLTVNDAKKAAKIKKSLPRAWKIVNVPEKKELKKKK</sequence>
<evidence type="ECO:0000256" key="2">
    <source>
        <dbReference type="ARBA" id="ARBA00022980"/>
    </source>
</evidence>
<name>A0ABQ9Y2V4_9EUKA</name>
<comment type="similarity">
    <text evidence="1 4">Belongs to the eukaryotic ribosomal protein eL38 family.</text>
</comment>
<evidence type="ECO:0000256" key="1">
    <source>
        <dbReference type="ARBA" id="ARBA00007803"/>
    </source>
</evidence>
<keyword evidence="2 4" id="KW-0689">Ribosomal protein</keyword>
<dbReference type="Pfam" id="PF01781">
    <property type="entry name" value="Ribosomal_L38e"/>
    <property type="match status" value="1"/>
</dbReference>
<dbReference type="GO" id="GO:0005840">
    <property type="term" value="C:ribosome"/>
    <property type="evidence" value="ECO:0007669"/>
    <property type="project" value="UniProtKB-KW"/>
</dbReference>
<dbReference type="InterPro" id="IPR038464">
    <property type="entry name" value="Ribosomal_eL38_sf"/>
</dbReference>
<evidence type="ECO:0000256" key="4">
    <source>
        <dbReference type="RuleBase" id="RU003445"/>
    </source>
</evidence>
<dbReference type="PANTHER" id="PTHR10965:SF0">
    <property type="entry name" value="LARGE RIBOSOMAL SUBUNIT PROTEIN EL38"/>
    <property type="match status" value="1"/>
</dbReference>
<evidence type="ECO:0000313" key="6">
    <source>
        <dbReference type="Proteomes" id="UP001281761"/>
    </source>
</evidence>